<evidence type="ECO:0000256" key="9">
    <source>
        <dbReference type="PROSITE-ProRule" id="PRU00176"/>
    </source>
</evidence>
<dbReference type="PROSITE" id="PS50102">
    <property type="entry name" value="RRM"/>
    <property type="match status" value="1"/>
</dbReference>
<evidence type="ECO:0000256" key="4">
    <source>
        <dbReference type="ARBA" id="ARBA00010739"/>
    </source>
</evidence>
<dbReference type="Proteomes" id="UP000183809">
    <property type="component" value="Unassembled WGS sequence"/>
</dbReference>
<dbReference type="SUPFAM" id="SSF54928">
    <property type="entry name" value="RNA-binding domain, RBD"/>
    <property type="match status" value="1"/>
</dbReference>
<dbReference type="RefSeq" id="XP_020132004.1">
    <property type="nucleotide sequence ID" value="XM_020271196.1"/>
</dbReference>
<dbReference type="STRING" id="236234.A0A1J9R570"/>
<dbReference type="Gene3D" id="3.30.70.330">
    <property type="match status" value="1"/>
</dbReference>
<keyword evidence="8 10" id="KW-0539">Nucleus</keyword>
<evidence type="ECO:0000256" key="2">
    <source>
        <dbReference type="ARBA" id="ARBA00002388"/>
    </source>
</evidence>
<comment type="catalytic activity">
    <reaction evidence="1 10">
        <text>[protein]-peptidylproline (omega=180) = [protein]-peptidylproline (omega=0)</text>
        <dbReference type="Rhea" id="RHEA:16237"/>
        <dbReference type="Rhea" id="RHEA-COMP:10747"/>
        <dbReference type="Rhea" id="RHEA-COMP:10748"/>
        <dbReference type="ChEBI" id="CHEBI:83833"/>
        <dbReference type="ChEBI" id="CHEBI:83834"/>
        <dbReference type="EC" id="5.2.1.8"/>
    </reaction>
</comment>
<dbReference type="SUPFAM" id="SSF50891">
    <property type="entry name" value="Cyclophilin-like"/>
    <property type="match status" value="1"/>
</dbReference>
<feature type="compositionally biased region" description="Basic and acidic residues" evidence="11">
    <location>
        <begin position="365"/>
        <end position="376"/>
    </location>
</feature>
<dbReference type="OrthoDB" id="2083at2759"/>
<proteinExistence type="inferred from homology"/>
<evidence type="ECO:0000256" key="5">
    <source>
        <dbReference type="ARBA" id="ARBA00022884"/>
    </source>
</evidence>
<dbReference type="GO" id="GO:0003755">
    <property type="term" value="F:peptidyl-prolyl cis-trans isomerase activity"/>
    <property type="evidence" value="ECO:0007669"/>
    <property type="project" value="UniProtKB-UniRule"/>
</dbReference>
<keyword evidence="7 10" id="KW-0413">Isomerase</keyword>
<keyword evidence="15" id="KW-1185">Reference proteome</keyword>
<dbReference type="PANTHER" id="PTHR45843:SF1">
    <property type="entry name" value="PEPTIDYL-PROLYL CIS-TRANS ISOMERASE-LIKE 4"/>
    <property type="match status" value="1"/>
</dbReference>
<feature type="domain" description="RRM" evidence="13">
    <location>
        <begin position="250"/>
        <end position="328"/>
    </location>
</feature>
<evidence type="ECO:0000256" key="8">
    <source>
        <dbReference type="ARBA" id="ARBA00023242"/>
    </source>
</evidence>
<evidence type="ECO:0000259" key="13">
    <source>
        <dbReference type="PROSITE" id="PS50102"/>
    </source>
</evidence>
<comment type="similarity">
    <text evidence="4 10">Belongs to the cyclophilin-type PPIase family. PPIL4 subfamily.</text>
</comment>
<dbReference type="InterPro" id="IPR029000">
    <property type="entry name" value="Cyclophilin-like_dom_sf"/>
</dbReference>
<dbReference type="EMBL" id="MNUE01000015">
    <property type="protein sequence ID" value="OJD35744.1"/>
    <property type="molecule type" value="Genomic_DNA"/>
</dbReference>
<keyword evidence="5 9" id="KW-0694">RNA-binding</keyword>
<dbReference type="InterPro" id="IPR035979">
    <property type="entry name" value="RBD_domain_sf"/>
</dbReference>
<dbReference type="InterPro" id="IPR035538">
    <property type="entry name" value="Cyclophilin_PPIL4"/>
</dbReference>
<dbReference type="CDD" id="cd01921">
    <property type="entry name" value="cyclophilin_RRM"/>
    <property type="match status" value="1"/>
</dbReference>
<evidence type="ECO:0000313" key="15">
    <source>
        <dbReference type="Proteomes" id="UP000183809"/>
    </source>
</evidence>
<name>A0A1J9R570_9PEZI</name>
<dbReference type="Pfam" id="PF00160">
    <property type="entry name" value="Pro_isomerase"/>
    <property type="match status" value="1"/>
</dbReference>
<dbReference type="SMART" id="SM00360">
    <property type="entry name" value="RRM"/>
    <property type="match status" value="1"/>
</dbReference>
<dbReference type="PANTHER" id="PTHR45843">
    <property type="entry name" value="PEPTIDYL-PROLYL CIS-TRANS ISOMERASE-LIKE 4"/>
    <property type="match status" value="1"/>
</dbReference>
<comment type="caution">
    <text evidence="14">The sequence shown here is derived from an EMBL/GenBank/DDBJ whole genome shotgun (WGS) entry which is preliminary data.</text>
</comment>
<dbReference type="GeneID" id="31011455"/>
<evidence type="ECO:0000256" key="7">
    <source>
        <dbReference type="ARBA" id="ARBA00023235"/>
    </source>
</evidence>
<dbReference type="AlphaFoldDB" id="A0A1J9R570"/>
<comment type="subcellular location">
    <subcellularLocation>
        <location evidence="3 10">Nucleus</location>
    </subcellularLocation>
</comment>
<dbReference type="FunFam" id="2.40.100.10:FF:000015">
    <property type="entry name" value="Peptidyl-prolyl cis-trans isomerase"/>
    <property type="match status" value="1"/>
</dbReference>
<keyword evidence="6 10" id="KW-0697">Rotamase</keyword>
<evidence type="ECO:0000256" key="11">
    <source>
        <dbReference type="SAM" id="MobiDB-lite"/>
    </source>
</evidence>
<evidence type="ECO:0000313" key="14">
    <source>
        <dbReference type="EMBL" id="OJD35744.1"/>
    </source>
</evidence>
<dbReference type="InterPro" id="IPR035542">
    <property type="entry name" value="CRIP"/>
</dbReference>
<dbReference type="Pfam" id="PF00076">
    <property type="entry name" value="RRM_1"/>
    <property type="match status" value="1"/>
</dbReference>
<dbReference type="GO" id="GO:0005634">
    <property type="term" value="C:nucleus"/>
    <property type="evidence" value="ECO:0007669"/>
    <property type="project" value="UniProtKB-SubCell"/>
</dbReference>
<dbReference type="PRINTS" id="PR00153">
    <property type="entry name" value="CSAPPISMRASE"/>
</dbReference>
<evidence type="ECO:0000256" key="1">
    <source>
        <dbReference type="ARBA" id="ARBA00000971"/>
    </source>
</evidence>
<dbReference type="InterPro" id="IPR012677">
    <property type="entry name" value="Nucleotide-bd_a/b_plait_sf"/>
</dbReference>
<dbReference type="Gene3D" id="2.40.100.10">
    <property type="entry name" value="Cyclophilin-like"/>
    <property type="match status" value="1"/>
</dbReference>
<evidence type="ECO:0000256" key="10">
    <source>
        <dbReference type="RuleBase" id="RU365081"/>
    </source>
</evidence>
<feature type="region of interest" description="Disordered" evidence="11">
    <location>
        <begin position="365"/>
        <end position="458"/>
    </location>
</feature>
<dbReference type="CDD" id="cd12235">
    <property type="entry name" value="RRM_PPIL4"/>
    <property type="match status" value="1"/>
</dbReference>
<sequence>MSVLLETSVGDIVIDLLVKEAPRSCENFLKLCKIKYFNYAPVHSVQRDFSFQTGDPIGPDSKDSDGGTSIWGVLDPSDPSKKTFAPEFHPRLKHVERGTVSMATVPSTADPDARLAGSQFIVTLGQNLEYLDGKSAIFGTVVEGFDALEKVNTAFIDSNGRPLKDIRIRHTIVLDDPFPDPSGLLEPPESPLPTQAQLATVRIRDDEELDENMDQEQVERMRREREARAQALTLEMMGDLPFAEVKPPENVLFVCKLNPVTQDDDLELIFSRFGKIMSCEVIRDRQTGDSLQYAFIEFEDKKSCEQAYFKMQDVLIDDHRIHVDFSQSVSKLSNVWRDATNAKRQRAHGGGFGGVASLEKKRQYRAEYPDERDRGSKKYGLVFDKNDGRRQRDRSRSPRGDRDRRPDYRDSDRHRGRDDRDDRRRERSRDKYRDDRRRDRSGDRYGRDDRGRDYDRRR</sequence>
<dbReference type="InterPro" id="IPR002130">
    <property type="entry name" value="Cyclophilin-type_PPIase_dom"/>
</dbReference>
<dbReference type="PROSITE" id="PS50072">
    <property type="entry name" value="CSA_PPIASE_2"/>
    <property type="match status" value="1"/>
</dbReference>
<organism evidence="14 15">
    <name type="scientific">Diplodia corticola</name>
    <dbReference type="NCBI Taxonomy" id="236234"/>
    <lineage>
        <taxon>Eukaryota</taxon>
        <taxon>Fungi</taxon>
        <taxon>Dikarya</taxon>
        <taxon>Ascomycota</taxon>
        <taxon>Pezizomycotina</taxon>
        <taxon>Dothideomycetes</taxon>
        <taxon>Dothideomycetes incertae sedis</taxon>
        <taxon>Botryosphaeriales</taxon>
        <taxon>Botryosphaeriaceae</taxon>
        <taxon>Diplodia</taxon>
    </lineage>
</organism>
<feature type="compositionally biased region" description="Basic and acidic residues" evidence="11">
    <location>
        <begin position="384"/>
        <end position="458"/>
    </location>
</feature>
<dbReference type="GO" id="GO:0003723">
    <property type="term" value="F:RNA binding"/>
    <property type="evidence" value="ECO:0007669"/>
    <property type="project" value="UniProtKB-UniRule"/>
</dbReference>
<reference evidence="14 15" key="1">
    <citation type="submission" date="2016-10" db="EMBL/GenBank/DDBJ databases">
        <title>Proteomics and genomics reveal pathogen-plant mechanisms compatible with a hemibiotrophic lifestyle of Diplodia corticola.</title>
        <authorList>
            <person name="Fernandes I."/>
            <person name="De Jonge R."/>
            <person name="Van De Peer Y."/>
            <person name="Devreese B."/>
            <person name="Alves A."/>
            <person name="Esteves A.C."/>
        </authorList>
    </citation>
    <scope>NUCLEOTIDE SEQUENCE [LARGE SCALE GENOMIC DNA]</scope>
    <source>
        <strain evidence="14 15">CBS 112549</strain>
    </source>
</reference>
<dbReference type="InterPro" id="IPR000504">
    <property type="entry name" value="RRM_dom"/>
</dbReference>
<dbReference type="FunFam" id="3.30.70.330:FF:000377">
    <property type="entry name" value="Peptidyl-prolyl cis-trans isomerase"/>
    <property type="match status" value="1"/>
</dbReference>
<feature type="domain" description="PPIase cyclophilin-type" evidence="12">
    <location>
        <begin position="6"/>
        <end position="173"/>
    </location>
</feature>
<accession>A0A1J9R570</accession>
<protein>
    <recommendedName>
        <fullName evidence="10">Peptidyl-prolyl cis-trans isomerase</fullName>
        <shortName evidence="10">PPIase</shortName>
        <ecNumber evidence="10">5.2.1.8</ecNumber>
    </recommendedName>
</protein>
<evidence type="ECO:0000259" key="12">
    <source>
        <dbReference type="PROSITE" id="PS50072"/>
    </source>
</evidence>
<comment type="function">
    <text evidence="2 10">PPIases accelerate the folding of proteins. It catalyzes the cis-trans isomerization of proline imidic peptide bonds in oligopeptides.</text>
</comment>
<gene>
    <name evidence="14" type="ORF">BKCO1_15000100</name>
</gene>
<evidence type="ECO:0000256" key="3">
    <source>
        <dbReference type="ARBA" id="ARBA00004123"/>
    </source>
</evidence>
<dbReference type="EC" id="5.2.1.8" evidence="10"/>
<evidence type="ECO:0000256" key="6">
    <source>
        <dbReference type="ARBA" id="ARBA00023110"/>
    </source>
</evidence>